<evidence type="ECO:0000259" key="12">
    <source>
        <dbReference type="Pfam" id="PF01729"/>
    </source>
</evidence>
<feature type="domain" description="Quinolinate phosphoribosyl transferase C-terminal" evidence="12">
    <location>
        <begin position="108"/>
        <end position="271"/>
    </location>
</feature>
<dbReference type="UniPathway" id="UPA00253">
    <property type="reaction ID" value="UER00331"/>
</dbReference>
<evidence type="ECO:0000313" key="14">
    <source>
        <dbReference type="EMBL" id="VFU13164.1"/>
    </source>
</evidence>
<protein>
    <recommendedName>
        <fullName evidence="11">Probable nicotinate-nucleotide pyrophosphorylase [carboxylating]</fullName>
        <ecNumber evidence="5">2.4.2.19</ecNumber>
    </recommendedName>
    <alternativeName>
        <fullName evidence="9">Quinolinate phosphoribosyltransferase [decarboxylating]</fullName>
    </alternativeName>
</protein>
<evidence type="ECO:0000256" key="8">
    <source>
        <dbReference type="ARBA" id="ARBA00022679"/>
    </source>
</evidence>
<dbReference type="FunFam" id="3.20.20.70:FF:000030">
    <property type="entry name" value="Nicotinate-nucleotide pyrophosphorylase, carboxylating"/>
    <property type="match status" value="1"/>
</dbReference>
<comment type="function">
    <text evidence="1">Involved in the catabolism of quinolinic acid (QA).</text>
</comment>
<evidence type="ECO:0000256" key="9">
    <source>
        <dbReference type="ARBA" id="ARBA00033102"/>
    </source>
</evidence>
<dbReference type="InterPro" id="IPR022412">
    <property type="entry name" value="Quinolinate_PRibosylTrfase_N"/>
</dbReference>
<dbReference type="GO" id="GO:0034213">
    <property type="term" value="P:quinolinate catabolic process"/>
    <property type="evidence" value="ECO:0007669"/>
    <property type="project" value="TreeGrafter"/>
</dbReference>
<evidence type="ECO:0000256" key="2">
    <source>
        <dbReference type="ARBA" id="ARBA00004893"/>
    </source>
</evidence>
<dbReference type="SUPFAM" id="SSF51690">
    <property type="entry name" value="Nicotinate/Quinolinate PRTase C-terminal domain-like"/>
    <property type="match status" value="1"/>
</dbReference>
<keyword evidence="6" id="KW-0662">Pyridine nucleotide biosynthesis</keyword>
<dbReference type="NCBIfam" id="TIGR00078">
    <property type="entry name" value="nadC"/>
    <property type="match status" value="1"/>
</dbReference>
<keyword evidence="8 14" id="KW-0808">Transferase</keyword>
<dbReference type="FunFam" id="3.90.1170.20:FF:000001">
    <property type="entry name" value="Nicotinate-nucleotide diphosphorylase (Carboxylating)"/>
    <property type="match status" value="1"/>
</dbReference>
<evidence type="ECO:0000259" key="13">
    <source>
        <dbReference type="Pfam" id="PF02749"/>
    </source>
</evidence>
<dbReference type="PANTHER" id="PTHR32179">
    <property type="entry name" value="NICOTINATE-NUCLEOTIDE PYROPHOSPHORYLASE [CARBOXYLATING]"/>
    <property type="match status" value="1"/>
</dbReference>
<dbReference type="InterPro" id="IPR036068">
    <property type="entry name" value="Nicotinate_pribotase-like_C"/>
</dbReference>
<comment type="subunit">
    <text evidence="4">Hexamer formed by 3 homodimers.</text>
</comment>
<dbReference type="Gene3D" id="3.90.1170.20">
    <property type="entry name" value="Quinolinate phosphoribosyl transferase, N-terminal domain"/>
    <property type="match status" value="1"/>
</dbReference>
<evidence type="ECO:0000256" key="4">
    <source>
        <dbReference type="ARBA" id="ARBA00011218"/>
    </source>
</evidence>
<dbReference type="Gene3D" id="3.20.20.70">
    <property type="entry name" value="Aldolase class I"/>
    <property type="match status" value="1"/>
</dbReference>
<evidence type="ECO:0000256" key="5">
    <source>
        <dbReference type="ARBA" id="ARBA00011944"/>
    </source>
</evidence>
<keyword evidence="7 14" id="KW-0328">Glycosyltransferase</keyword>
<comment type="pathway">
    <text evidence="2">Cofactor biosynthesis; NAD(+) biosynthesis; nicotinate D-ribonucleotide from quinolinate: step 1/1.</text>
</comment>
<dbReference type="EMBL" id="CAADRM010000069">
    <property type="protein sequence ID" value="VFU13164.1"/>
    <property type="molecule type" value="Genomic_DNA"/>
</dbReference>
<dbReference type="InterPro" id="IPR004393">
    <property type="entry name" value="NadC"/>
</dbReference>
<dbReference type="EC" id="2.4.2.19" evidence="5"/>
<dbReference type="Pfam" id="PF02749">
    <property type="entry name" value="QRPTase_N"/>
    <property type="match status" value="1"/>
</dbReference>
<dbReference type="InterPro" id="IPR013785">
    <property type="entry name" value="Aldolase_TIM"/>
</dbReference>
<dbReference type="InterPro" id="IPR002638">
    <property type="entry name" value="Quinolinate_PRibosylTrfase_C"/>
</dbReference>
<feature type="domain" description="Quinolinate phosphoribosyl transferase N-terminal" evidence="13">
    <location>
        <begin position="21"/>
        <end position="106"/>
    </location>
</feature>
<name>A0A485LXI5_9ZZZZ</name>
<dbReference type="Pfam" id="PF01729">
    <property type="entry name" value="QRPTase_C"/>
    <property type="match status" value="1"/>
</dbReference>
<dbReference type="SUPFAM" id="SSF54675">
    <property type="entry name" value="Nicotinate/Quinolinate PRTase N-terminal domain-like"/>
    <property type="match status" value="1"/>
</dbReference>
<reference evidence="14" key="1">
    <citation type="submission" date="2019-03" db="EMBL/GenBank/DDBJ databases">
        <authorList>
            <person name="Hao L."/>
        </authorList>
    </citation>
    <scope>NUCLEOTIDE SEQUENCE</scope>
</reference>
<dbReference type="PIRSF" id="PIRSF006250">
    <property type="entry name" value="NadC_ModD"/>
    <property type="match status" value="1"/>
</dbReference>
<dbReference type="AlphaFoldDB" id="A0A485LXI5"/>
<comment type="catalytic activity">
    <reaction evidence="10">
        <text>nicotinate beta-D-ribonucleotide + CO2 + diphosphate = quinolinate + 5-phospho-alpha-D-ribose 1-diphosphate + 2 H(+)</text>
        <dbReference type="Rhea" id="RHEA:12733"/>
        <dbReference type="ChEBI" id="CHEBI:15378"/>
        <dbReference type="ChEBI" id="CHEBI:16526"/>
        <dbReference type="ChEBI" id="CHEBI:29959"/>
        <dbReference type="ChEBI" id="CHEBI:33019"/>
        <dbReference type="ChEBI" id="CHEBI:57502"/>
        <dbReference type="ChEBI" id="CHEBI:58017"/>
        <dbReference type="EC" id="2.4.2.19"/>
    </reaction>
</comment>
<gene>
    <name evidence="14" type="primary">nadC</name>
    <name evidence="14" type="ORF">SCFA_1600001</name>
</gene>
<evidence type="ECO:0000256" key="6">
    <source>
        <dbReference type="ARBA" id="ARBA00022642"/>
    </source>
</evidence>
<evidence type="ECO:0000256" key="1">
    <source>
        <dbReference type="ARBA" id="ARBA00003237"/>
    </source>
</evidence>
<dbReference type="GO" id="GO:0009435">
    <property type="term" value="P:NAD+ biosynthetic process"/>
    <property type="evidence" value="ECO:0007669"/>
    <property type="project" value="UniProtKB-UniPathway"/>
</dbReference>
<dbReference type="PANTHER" id="PTHR32179:SF3">
    <property type="entry name" value="NICOTINATE-NUCLEOTIDE PYROPHOSPHORYLASE [CARBOXYLATING]"/>
    <property type="match status" value="1"/>
</dbReference>
<evidence type="ECO:0000256" key="10">
    <source>
        <dbReference type="ARBA" id="ARBA00047445"/>
    </source>
</evidence>
<dbReference type="InterPro" id="IPR037128">
    <property type="entry name" value="Quinolinate_PRibosylTase_N_sf"/>
</dbReference>
<proteinExistence type="inferred from homology"/>
<dbReference type="GO" id="GO:0004514">
    <property type="term" value="F:nicotinate-nucleotide diphosphorylase (carboxylating) activity"/>
    <property type="evidence" value="ECO:0007669"/>
    <property type="project" value="UniProtKB-EC"/>
</dbReference>
<sequence length="277" mass="29924">MNTNDLIESIIDLALAEDGQDITSTAIFEPGDEMCAVFTAKASGVIAGLEIVRQVFLRLNPVVQCSFRISDGEEVKAGDVLGSVSGPAVDVLKGERVALNFLQRMSGIATRTAEYVRRVSGTKARILDTRKTAPGQRVLDKYAVRMGGGTNHRMGLWDMALIKDNHIDREGSLASAVRKVRQKHQGVAVEVEARTLDHVRELLDVGVDRIMLDNFSLKDLRSAVELVGGRVPLEASGGITLDNIRDVALTGVDFISVGEITHSVKALDISLTFEGGE</sequence>
<dbReference type="InterPro" id="IPR027277">
    <property type="entry name" value="NadC/ModD"/>
</dbReference>
<evidence type="ECO:0000256" key="3">
    <source>
        <dbReference type="ARBA" id="ARBA00009400"/>
    </source>
</evidence>
<evidence type="ECO:0000256" key="11">
    <source>
        <dbReference type="ARBA" id="ARBA00069173"/>
    </source>
</evidence>
<organism evidence="14">
    <name type="scientific">anaerobic digester metagenome</name>
    <dbReference type="NCBI Taxonomy" id="1263854"/>
    <lineage>
        <taxon>unclassified sequences</taxon>
        <taxon>metagenomes</taxon>
        <taxon>ecological metagenomes</taxon>
    </lineage>
</organism>
<comment type="similarity">
    <text evidence="3">Belongs to the NadC/ModD family.</text>
</comment>
<accession>A0A485LXI5</accession>
<dbReference type="GO" id="GO:0005737">
    <property type="term" value="C:cytoplasm"/>
    <property type="evidence" value="ECO:0007669"/>
    <property type="project" value="TreeGrafter"/>
</dbReference>
<dbReference type="CDD" id="cd01572">
    <property type="entry name" value="QPRTase"/>
    <property type="match status" value="1"/>
</dbReference>
<evidence type="ECO:0000256" key="7">
    <source>
        <dbReference type="ARBA" id="ARBA00022676"/>
    </source>
</evidence>